<protein>
    <recommendedName>
        <fullName evidence="4">Major membrane immunogen, membrane-anchored lipoprotein</fullName>
    </recommendedName>
</protein>
<name>A0A1M6WEY7_9BACT</name>
<gene>
    <name evidence="2" type="ORF">SAMN05720469_12411</name>
</gene>
<keyword evidence="3" id="KW-1185">Reference proteome</keyword>
<sequence length="224" mass="24733">MKNSVIHILLLLVTFVGTCAATSPIKLVSQDACRWGAKSEGEGENKHIVMDKGCPQYYTKKCKNVNVKFSTKKEDGEDILIVDWNAVTKTPDGKMKNKGQTKFVVGEYDGEEYLYVYEARVDCKGPKCKVAEDGMKAFYSIFSALGLASPNAADIWNKTYGVGIENAMSNANHDPTEGMELQLQTLMINGLGGNAAVSMINEIMDPIVFNQFIIELTRKIPCEE</sequence>
<feature type="signal peptide" evidence="1">
    <location>
        <begin position="1"/>
        <end position="20"/>
    </location>
</feature>
<keyword evidence="1" id="KW-0732">Signal</keyword>
<evidence type="ECO:0008006" key="4">
    <source>
        <dbReference type="Google" id="ProtNLM"/>
    </source>
</evidence>
<dbReference type="RefSeq" id="WP_073305186.1">
    <property type="nucleotide sequence ID" value="NZ_FRAW01000024.1"/>
</dbReference>
<evidence type="ECO:0000313" key="3">
    <source>
        <dbReference type="Proteomes" id="UP000184275"/>
    </source>
</evidence>
<dbReference type="AlphaFoldDB" id="A0A1M6WEY7"/>
<dbReference type="Proteomes" id="UP000184275">
    <property type="component" value="Unassembled WGS sequence"/>
</dbReference>
<evidence type="ECO:0000313" key="2">
    <source>
        <dbReference type="EMBL" id="SHK92332.1"/>
    </source>
</evidence>
<reference evidence="3" key="1">
    <citation type="submission" date="2016-11" db="EMBL/GenBank/DDBJ databases">
        <authorList>
            <person name="Varghese N."/>
            <person name="Submissions S."/>
        </authorList>
    </citation>
    <scope>NUCLEOTIDE SEQUENCE [LARGE SCALE GENOMIC DNA]</scope>
    <source>
        <strain evidence="3">UWOS</strain>
    </source>
</reference>
<feature type="chain" id="PRO_5012635838" description="Major membrane immunogen, membrane-anchored lipoprotein" evidence="1">
    <location>
        <begin position="21"/>
        <end position="224"/>
    </location>
</feature>
<accession>A0A1M6WEY7</accession>
<proteinExistence type="predicted"/>
<evidence type="ECO:0000256" key="1">
    <source>
        <dbReference type="SAM" id="SignalP"/>
    </source>
</evidence>
<dbReference type="EMBL" id="FRAW01000024">
    <property type="protein sequence ID" value="SHK92332.1"/>
    <property type="molecule type" value="Genomic_DNA"/>
</dbReference>
<organism evidence="2 3">
    <name type="scientific">Fibrobacter intestinalis</name>
    <dbReference type="NCBI Taxonomy" id="28122"/>
    <lineage>
        <taxon>Bacteria</taxon>
        <taxon>Pseudomonadati</taxon>
        <taxon>Fibrobacterota</taxon>
        <taxon>Fibrobacteria</taxon>
        <taxon>Fibrobacterales</taxon>
        <taxon>Fibrobacteraceae</taxon>
        <taxon>Fibrobacter</taxon>
    </lineage>
</organism>